<evidence type="ECO:0000313" key="8">
    <source>
        <dbReference type="Proteomes" id="UP001431963"/>
    </source>
</evidence>
<evidence type="ECO:0000256" key="2">
    <source>
        <dbReference type="ARBA" id="ARBA00022692"/>
    </source>
</evidence>
<keyword evidence="3 5" id="KW-1133">Transmembrane helix</keyword>
<evidence type="ECO:0000256" key="3">
    <source>
        <dbReference type="ARBA" id="ARBA00022989"/>
    </source>
</evidence>
<gene>
    <name evidence="7" type="ORF">V6590_11355</name>
</gene>
<dbReference type="InterPro" id="IPR009915">
    <property type="entry name" value="NnrU_dom"/>
</dbReference>
<feature type="transmembrane region" description="Helical" evidence="5">
    <location>
        <begin position="139"/>
        <end position="159"/>
    </location>
</feature>
<sequence>MEWIEFCCAMIVFLASHRIPAAPGVRARLLSVMGPHGYAIGFSLISVLLLWWLISAAERAPFVPLWDQQTWHRWVINLGMPLAIALAVFGIGAANPFAFEGRTAGFNPDRPGVAGLTRQPLLWSLALWAGLHLLPNGDLAHVMLFAPFLAMALIGISMVEHRRRAAMGQQEWARLTARTSAVPGLALIGGRWRPQGAPPVLRSLLALVTWAVLWHLHEQMIGFWPGV</sequence>
<protein>
    <submittedName>
        <fullName evidence="7">NnrU family protein</fullName>
    </submittedName>
</protein>
<feature type="transmembrane region" description="Helical" evidence="5">
    <location>
        <begin position="37"/>
        <end position="54"/>
    </location>
</feature>
<evidence type="ECO:0000256" key="4">
    <source>
        <dbReference type="ARBA" id="ARBA00023136"/>
    </source>
</evidence>
<proteinExistence type="predicted"/>
<name>A0ABU8BVM4_9RHOB</name>
<keyword evidence="4 5" id="KW-0472">Membrane</keyword>
<feature type="domain" description="NnrU" evidence="6">
    <location>
        <begin position="6"/>
        <end position="225"/>
    </location>
</feature>
<keyword evidence="8" id="KW-1185">Reference proteome</keyword>
<dbReference type="Pfam" id="PF07298">
    <property type="entry name" value="NnrU"/>
    <property type="match status" value="1"/>
</dbReference>
<dbReference type="Proteomes" id="UP001431963">
    <property type="component" value="Unassembled WGS sequence"/>
</dbReference>
<comment type="caution">
    <text evidence="7">The sequence shown here is derived from an EMBL/GenBank/DDBJ whole genome shotgun (WGS) entry which is preliminary data.</text>
</comment>
<feature type="transmembrane region" description="Helical" evidence="5">
    <location>
        <begin position="74"/>
        <end position="94"/>
    </location>
</feature>
<accession>A0ABU8BVM4</accession>
<keyword evidence="2 5" id="KW-0812">Transmembrane</keyword>
<reference evidence="7" key="1">
    <citation type="submission" date="2024-02" db="EMBL/GenBank/DDBJ databases">
        <title>Genome sequences of strain Gemmobacter sp. JM10B15.</title>
        <authorList>
            <person name="Zhang M."/>
        </authorList>
    </citation>
    <scope>NUCLEOTIDE SEQUENCE</scope>
    <source>
        <strain evidence="7">JM10B15</strain>
    </source>
</reference>
<evidence type="ECO:0000256" key="5">
    <source>
        <dbReference type="SAM" id="Phobius"/>
    </source>
</evidence>
<evidence type="ECO:0000256" key="1">
    <source>
        <dbReference type="ARBA" id="ARBA00004141"/>
    </source>
</evidence>
<comment type="subcellular location">
    <subcellularLocation>
        <location evidence="1">Membrane</location>
        <topology evidence="1">Multi-pass membrane protein</topology>
    </subcellularLocation>
</comment>
<organism evidence="7 8">
    <name type="scientific">Gemmobacter denitrificans</name>
    <dbReference type="NCBI Taxonomy" id="3123040"/>
    <lineage>
        <taxon>Bacteria</taxon>
        <taxon>Pseudomonadati</taxon>
        <taxon>Pseudomonadota</taxon>
        <taxon>Alphaproteobacteria</taxon>
        <taxon>Rhodobacterales</taxon>
        <taxon>Paracoccaceae</taxon>
        <taxon>Gemmobacter</taxon>
    </lineage>
</organism>
<evidence type="ECO:0000313" key="7">
    <source>
        <dbReference type="EMBL" id="MEH7828751.1"/>
    </source>
</evidence>
<dbReference type="RefSeq" id="WP_335423022.1">
    <property type="nucleotide sequence ID" value="NZ_JBALHR010000006.1"/>
</dbReference>
<evidence type="ECO:0000259" key="6">
    <source>
        <dbReference type="Pfam" id="PF07298"/>
    </source>
</evidence>
<dbReference type="EMBL" id="JBALHR010000006">
    <property type="protein sequence ID" value="MEH7828751.1"/>
    <property type="molecule type" value="Genomic_DNA"/>
</dbReference>